<name>A0A4V1CCD6_9FLAO</name>
<accession>A0A4V1CCD6</accession>
<dbReference type="Gene3D" id="3.40.630.30">
    <property type="match status" value="1"/>
</dbReference>
<evidence type="ECO:0000313" key="2">
    <source>
        <dbReference type="EMBL" id="QBZ99114.1"/>
    </source>
</evidence>
<gene>
    <name evidence="2" type="ORF">GS03_02636</name>
</gene>
<keyword evidence="3" id="KW-1185">Reference proteome</keyword>
<dbReference type="GO" id="GO:0016747">
    <property type="term" value="F:acyltransferase activity, transferring groups other than amino-acyl groups"/>
    <property type="evidence" value="ECO:0007669"/>
    <property type="project" value="InterPro"/>
</dbReference>
<organism evidence="2 3">
    <name type="scientific">Flavobacterium sangjuense</name>
    <dbReference type="NCBI Taxonomy" id="2518177"/>
    <lineage>
        <taxon>Bacteria</taxon>
        <taxon>Pseudomonadati</taxon>
        <taxon>Bacteroidota</taxon>
        <taxon>Flavobacteriia</taxon>
        <taxon>Flavobacteriales</taxon>
        <taxon>Flavobacteriaceae</taxon>
        <taxon>Flavobacterium</taxon>
    </lineage>
</organism>
<dbReference type="InterPro" id="IPR000182">
    <property type="entry name" value="GNAT_dom"/>
</dbReference>
<proteinExistence type="predicted"/>
<dbReference type="PROSITE" id="PS51186">
    <property type="entry name" value="GNAT"/>
    <property type="match status" value="1"/>
</dbReference>
<dbReference type="RefSeq" id="WP_136152979.1">
    <property type="nucleotide sequence ID" value="NZ_CP038810.1"/>
</dbReference>
<evidence type="ECO:0000259" key="1">
    <source>
        <dbReference type="PROSITE" id="PS51186"/>
    </source>
</evidence>
<dbReference type="EMBL" id="CP038810">
    <property type="protein sequence ID" value="QBZ99114.1"/>
    <property type="molecule type" value="Genomic_DNA"/>
</dbReference>
<feature type="domain" description="N-acetyltransferase" evidence="1">
    <location>
        <begin position="3"/>
        <end position="169"/>
    </location>
</feature>
<evidence type="ECO:0000313" key="3">
    <source>
        <dbReference type="Proteomes" id="UP000296862"/>
    </source>
</evidence>
<sequence length="169" mass="19368">MNYHFRKATLVEIPQIWTIIQQAIARRKNDGSQQWQDGYPNETVIQQDIEKGIGYVLLDDNTVAGYAAILFNDEPAYEQLKGSWLTNGDFVVVHRVAISDDYLGKGLAQKIFLFTEDLAIDNNFFSIKVDTNFDNIPMLKILEKLGYTYCGEVTFRGGVRKAFEKELFK</sequence>
<reference evidence="2 3" key="1">
    <citation type="submission" date="2019-04" db="EMBL/GenBank/DDBJ databases">
        <title>Flavobacterium sp. GS03.</title>
        <authorList>
            <person name="Kim H."/>
        </authorList>
    </citation>
    <scope>NUCLEOTIDE SEQUENCE [LARGE SCALE GENOMIC DNA]</scope>
    <source>
        <strain evidence="2 3">GS03</strain>
    </source>
</reference>
<dbReference type="KEGG" id="fsn:GS03_02636"/>
<dbReference type="Proteomes" id="UP000296862">
    <property type="component" value="Chromosome"/>
</dbReference>
<protein>
    <recommendedName>
        <fullName evidence="1">N-acetyltransferase domain-containing protein</fullName>
    </recommendedName>
</protein>
<dbReference type="OrthoDB" id="9796381at2"/>
<dbReference type="AlphaFoldDB" id="A0A4V1CCD6"/>
<dbReference type="InterPro" id="IPR016181">
    <property type="entry name" value="Acyl_CoA_acyltransferase"/>
</dbReference>
<dbReference type="Pfam" id="PF00583">
    <property type="entry name" value="Acetyltransf_1"/>
    <property type="match status" value="1"/>
</dbReference>
<dbReference type="SUPFAM" id="SSF55729">
    <property type="entry name" value="Acyl-CoA N-acyltransferases (Nat)"/>
    <property type="match status" value="1"/>
</dbReference>